<comment type="caution">
    <text evidence="1">The sequence shown here is derived from an EMBL/GenBank/DDBJ whole genome shotgun (WGS) entry which is preliminary data.</text>
</comment>
<reference evidence="1 2" key="1">
    <citation type="submission" date="2024-01" db="EMBL/GenBank/DDBJ databases">
        <title>The genomes of 5 underutilized Papilionoideae crops provide insights into root nodulation and disease resistanc.</title>
        <authorList>
            <person name="Jiang F."/>
        </authorList>
    </citation>
    <scope>NUCLEOTIDE SEQUENCE [LARGE SCALE GENOMIC DNA]</scope>
    <source>
        <strain evidence="1">LVBAO_FW01</strain>
        <tissue evidence="1">Leaves</tissue>
    </source>
</reference>
<protein>
    <submittedName>
        <fullName evidence="1">Uncharacterized protein</fullName>
    </submittedName>
</protein>
<dbReference type="EMBL" id="JAYMYQ010000001">
    <property type="protein sequence ID" value="KAK7363593.1"/>
    <property type="molecule type" value="Genomic_DNA"/>
</dbReference>
<dbReference type="Proteomes" id="UP001367508">
    <property type="component" value="Unassembled WGS sequence"/>
</dbReference>
<evidence type="ECO:0000313" key="1">
    <source>
        <dbReference type="EMBL" id="KAK7363593.1"/>
    </source>
</evidence>
<keyword evidence="2" id="KW-1185">Reference proteome</keyword>
<gene>
    <name evidence="1" type="ORF">VNO77_05741</name>
</gene>
<proteinExistence type="predicted"/>
<dbReference type="AlphaFoldDB" id="A0AAN9N5H0"/>
<accession>A0AAN9N5H0</accession>
<sequence>MVEVVTVKYYQVVYASHYSLLFGPANDGFGGVEVTQSSGGNDLEPQKDAHSVKGAPAFCQNHETWRYRKVT</sequence>
<name>A0AAN9N5H0_CANGL</name>
<organism evidence="1 2">
    <name type="scientific">Canavalia gladiata</name>
    <name type="common">Sword bean</name>
    <name type="synonym">Dolichos gladiatus</name>
    <dbReference type="NCBI Taxonomy" id="3824"/>
    <lineage>
        <taxon>Eukaryota</taxon>
        <taxon>Viridiplantae</taxon>
        <taxon>Streptophyta</taxon>
        <taxon>Embryophyta</taxon>
        <taxon>Tracheophyta</taxon>
        <taxon>Spermatophyta</taxon>
        <taxon>Magnoliopsida</taxon>
        <taxon>eudicotyledons</taxon>
        <taxon>Gunneridae</taxon>
        <taxon>Pentapetalae</taxon>
        <taxon>rosids</taxon>
        <taxon>fabids</taxon>
        <taxon>Fabales</taxon>
        <taxon>Fabaceae</taxon>
        <taxon>Papilionoideae</taxon>
        <taxon>50 kb inversion clade</taxon>
        <taxon>NPAAA clade</taxon>
        <taxon>indigoferoid/millettioid clade</taxon>
        <taxon>Phaseoleae</taxon>
        <taxon>Canavalia</taxon>
    </lineage>
</organism>
<evidence type="ECO:0000313" key="2">
    <source>
        <dbReference type="Proteomes" id="UP001367508"/>
    </source>
</evidence>